<proteinExistence type="predicted"/>
<feature type="region of interest" description="Disordered" evidence="1">
    <location>
        <begin position="217"/>
        <end position="238"/>
    </location>
</feature>
<organism evidence="2 3">
    <name type="scientific">Psophocarpus tetragonolobus</name>
    <name type="common">Winged bean</name>
    <name type="synonym">Dolichos tetragonolobus</name>
    <dbReference type="NCBI Taxonomy" id="3891"/>
    <lineage>
        <taxon>Eukaryota</taxon>
        <taxon>Viridiplantae</taxon>
        <taxon>Streptophyta</taxon>
        <taxon>Embryophyta</taxon>
        <taxon>Tracheophyta</taxon>
        <taxon>Spermatophyta</taxon>
        <taxon>Magnoliopsida</taxon>
        <taxon>eudicotyledons</taxon>
        <taxon>Gunneridae</taxon>
        <taxon>Pentapetalae</taxon>
        <taxon>rosids</taxon>
        <taxon>fabids</taxon>
        <taxon>Fabales</taxon>
        <taxon>Fabaceae</taxon>
        <taxon>Papilionoideae</taxon>
        <taxon>50 kb inversion clade</taxon>
        <taxon>NPAAA clade</taxon>
        <taxon>indigoferoid/millettioid clade</taxon>
        <taxon>Phaseoleae</taxon>
        <taxon>Psophocarpus</taxon>
    </lineage>
</organism>
<evidence type="ECO:0000313" key="2">
    <source>
        <dbReference type="EMBL" id="KAK7405981.1"/>
    </source>
</evidence>
<comment type="caution">
    <text evidence="2">The sequence shown here is derived from an EMBL/GenBank/DDBJ whole genome shotgun (WGS) entry which is preliminary data.</text>
</comment>
<accession>A0AAN9XSW7</accession>
<keyword evidence="3" id="KW-1185">Reference proteome</keyword>
<dbReference type="AlphaFoldDB" id="A0AAN9XSW7"/>
<gene>
    <name evidence="2" type="ORF">VNO78_07593</name>
</gene>
<evidence type="ECO:0000313" key="3">
    <source>
        <dbReference type="Proteomes" id="UP001386955"/>
    </source>
</evidence>
<protein>
    <submittedName>
        <fullName evidence="2">Uncharacterized protein</fullName>
    </submittedName>
</protein>
<sequence>MTDLNFDFWTKNLDDMKDSVIDKHVCLTGTIDKSSKVFAKAMENNIPQKVGQNHAEINVVMVSDLVHIVPQVEQIDQTISSLSHAEMAGVLPHDAGKEVERSRQFDVLIVECSMFVSRVHAARGISCNNEEVERDKLQRVSKEDSCNSSLKLAGTRCRTIGKGNHNFRMQSVVKSGWNVAHRIGQSVSKVKPIGKKGVSHVNGDHVVLKLATIEERDRAESRVESKQKFNEGDKDGDD</sequence>
<name>A0AAN9XSW7_PSOTE</name>
<reference evidence="2 3" key="1">
    <citation type="submission" date="2024-01" db="EMBL/GenBank/DDBJ databases">
        <title>The genomes of 5 underutilized Papilionoideae crops provide insights into root nodulation and disease resistanc.</title>
        <authorList>
            <person name="Jiang F."/>
        </authorList>
    </citation>
    <scope>NUCLEOTIDE SEQUENCE [LARGE SCALE GENOMIC DNA]</scope>
    <source>
        <strain evidence="2">DUOXIRENSHENG_FW03</strain>
        <tissue evidence="2">Leaves</tissue>
    </source>
</reference>
<evidence type="ECO:0000256" key="1">
    <source>
        <dbReference type="SAM" id="MobiDB-lite"/>
    </source>
</evidence>
<dbReference type="Proteomes" id="UP001386955">
    <property type="component" value="Unassembled WGS sequence"/>
</dbReference>
<dbReference type="EMBL" id="JAYMYS010000002">
    <property type="protein sequence ID" value="KAK7405981.1"/>
    <property type="molecule type" value="Genomic_DNA"/>
</dbReference>